<reference evidence="2 3" key="1">
    <citation type="submission" date="2024-10" db="EMBL/GenBank/DDBJ databases">
        <authorList>
            <person name="Ratan Roy A."/>
            <person name="Morales Sandoval P.H."/>
            <person name="De Los Santos Villalobos S."/>
            <person name="Chakraborty S."/>
            <person name="Mukherjee J."/>
        </authorList>
    </citation>
    <scope>NUCLEOTIDE SEQUENCE [LARGE SCALE GENOMIC DNA]</scope>
    <source>
        <strain evidence="2 3">S1</strain>
    </source>
</reference>
<feature type="domain" description="Filamentous haemagglutinin FhaB/tRNA nuclease CdiA-like TPS" evidence="1">
    <location>
        <begin position="38"/>
        <end position="155"/>
    </location>
</feature>
<dbReference type="Proteomes" id="UP001600165">
    <property type="component" value="Unassembled WGS sequence"/>
</dbReference>
<comment type="caution">
    <text evidence="2">The sequence shown here is derived from an EMBL/GenBank/DDBJ whole genome shotgun (WGS) entry which is preliminary data.</text>
</comment>
<evidence type="ECO:0000259" key="1">
    <source>
        <dbReference type="SMART" id="SM00912"/>
    </source>
</evidence>
<dbReference type="SMART" id="SM00912">
    <property type="entry name" value="Haemagg_act"/>
    <property type="match status" value="1"/>
</dbReference>
<sequence length="999" mass="100372">MSLQFSGRLKRLQGWGFVGLIWVGLGECQLPIKAQIVPDATLPINSVVPTGCTNCLITGGTPDANHQVLFHSFEQFSIPTGGSAFFQPDGGLLGTLESIVTRVTGQGAISNIDGAIASPVTLFFLNPNGIVLGPNASLTIGGSFIASTADSLQFSGGGTFSAVNPQAPPLLTLSTPVGLQFGGNPEPIVNRSQAASAFPALPVPPGLLAANAGLEVIPGQTLGLFGGAVSLEGGNLTALQGRVEIGSVAGGTVDLTPTFNGFAASYENAQGGGDIRLSQGSQVNVSGLGGGQVQLQGQTVAVLDGSQVLSYTLGNQPGGNIDVNAIAAVEVAGANGPILSGLRTDTLGDGAGGDLNIRTGQLRISDRALLSASTVGQGSGGDLTIRARDLIEISGSSFETLQQTLFLGAIQGTVQLTDAESGLLVGTAGPGAAGQLSLDTRRLVLRDGALISTTAAGSGRGGDTLVNASESVDISGSLFLTGTLQGTTQAAGNLRLDTQRLTLRDGGLLQTFTFGSGAGGDLVVTATESIDLLSTPLGAIVPTGIFANSIFGTGAGGDIAVTTNRLTISGGAQIGNQTGALLGTGLIPFGGPAGDVILTVADTVEISGFSPDRRFLSGPGTTSFSGAPAGDIRLTTGNLTIREGANISTTTLSQGAAGLLTVNAAGVVDLVGRGTINPLGIPVEVPSSLVSSSGRADFPGLVASGAAGSLQITAGELRIRDGAEVAVNSLGTGNAGTVEVRAGLIQLDNQGTITASMVSGAGGDIDLQAQTAVLLRRGSLISTNAGNTDGGNIAINTPFLVAIPQEDSDITANAQQGRGGQVVVTAQGILGTTFREFLTPESEITATSELGPQFNGVVVLNTPDVDPSSGLIELPTNLEDPSDRIVSGCPSDRGNRFVVSGQGGLPPSPTQPLQSPLAWQDWRFLQPETATAPLVTSTVPNRTIEVSAAPAVRSAWVEATGWQVDAAGQVSFISQQPANAAQTAQVDLVATCQPIRSSL</sequence>
<dbReference type="RefSeq" id="WP_377963154.1">
    <property type="nucleotide sequence ID" value="NZ_JBHZOL010000042.1"/>
</dbReference>
<name>A0ABW6IEU5_9CYAN</name>
<keyword evidence="3" id="KW-1185">Reference proteome</keyword>
<dbReference type="NCBIfam" id="TIGR01901">
    <property type="entry name" value="adhes_NPXG"/>
    <property type="match status" value="1"/>
</dbReference>
<dbReference type="EMBL" id="JBHZOL010000042">
    <property type="protein sequence ID" value="MFE4105909.1"/>
    <property type="molecule type" value="Genomic_DNA"/>
</dbReference>
<proteinExistence type="predicted"/>
<dbReference type="Gene3D" id="2.160.20.10">
    <property type="entry name" value="Single-stranded right-handed beta-helix, Pectin lyase-like"/>
    <property type="match status" value="2"/>
</dbReference>
<dbReference type="InterPro" id="IPR011050">
    <property type="entry name" value="Pectin_lyase_fold/virulence"/>
</dbReference>
<organism evidence="2 3">
    <name type="scientific">Almyronema epifaneia S1</name>
    <dbReference type="NCBI Taxonomy" id="2991925"/>
    <lineage>
        <taxon>Bacteria</taxon>
        <taxon>Bacillati</taxon>
        <taxon>Cyanobacteriota</taxon>
        <taxon>Cyanophyceae</taxon>
        <taxon>Nodosilineales</taxon>
        <taxon>Nodosilineaceae</taxon>
        <taxon>Almyronema</taxon>
        <taxon>Almyronema epifaneia</taxon>
    </lineage>
</organism>
<dbReference type="SUPFAM" id="SSF51126">
    <property type="entry name" value="Pectin lyase-like"/>
    <property type="match status" value="3"/>
</dbReference>
<dbReference type="Pfam" id="PF05860">
    <property type="entry name" value="TPS"/>
    <property type="match status" value="1"/>
</dbReference>
<accession>A0ABW6IEU5</accession>
<protein>
    <submittedName>
        <fullName evidence="2">Filamentous hemagglutinin N-terminal domain-containing protein</fullName>
    </submittedName>
</protein>
<evidence type="ECO:0000313" key="3">
    <source>
        <dbReference type="Proteomes" id="UP001600165"/>
    </source>
</evidence>
<dbReference type="InterPro" id="IPR012334">
    <property type="entry name" value="Pectin_lyas_fold"/>
</dbReference>
<evidence type="ECO:0000313" key="2">
    <source>
        <dbReference type="EMBL" id="MFE4105909.1"/>
    </source>
</evidence>
<gene>
    <name evidence="2" type="ORF">ACFVKH_06455</name>
</gene>
<dbReference type="InterPro" id="IPR008638">
    <property type="entry name" value="FhaB/CdiA-like_TPS"/>
</dbReference>